<gene>
    <name evidence="2" type="ORF">OZSIB_0581</name>
</gene>
<evidence type="ECO:0000313" key="2">
    <source>
        <dbReference type="EMBL" id="RCK74610.1"/>
    </source>
</evidence>
<accession>A0A367Z8X9</accession>
<evidence type="ECO:0000313" key="3">
    <source>
        <dbReference type="Proteomes" id="UP000252355"/>
    </source>
</evidence>
<dbReference type="AlphaFoldDB" id="A0A367Z8X9"/>
<dbReference type="Proteomes" id="UP000252355">
    <property type="component" value="Unassembled WGS sequence"/>
</dbReference>
<keyword evidence="1" id="KW-0812">Transmembrane</keyword>
<protein>
    <submittedName>
        <fullName evidence="2">Uncharacterized protein</fullName>
    </submittedName>
</protein>
<sequence>MSFSLRCSRPSRGFLLFVILTIILAMSILIFALSSHKSGAIEQLARTIDQNRLVILAQSGNNEMLAFIKDNVNSRASSYISSKFREIFAPSTTPPALPRKIRLFPQTAGGEYCPQETQNLALAAGYNVKIVSQADLVIFGASEVKDMRAFQGYLEVVTRAAHADRPENMVELKERRDVKLVDLRHFFDQYVFFCKNYCPDYNHPRKRLILKGLPGGSTSRGTYSRAYLGNRFYPANKEFADGAGHLWFDLCYDEQRDLIGSLLQVTNRVAFPNSPEDYLFWTSVATFSQVGAPLVESDFYRVEQAKHVFETIVNAAAERRWPITRFDRGRELYDKAMRFVSSTSNDNSAAYVICQDFVSNGISRASARDYAACQGFQQVLRTCFEKWQLWWGYTDANAIWRVGERDPGVLPAPREWVKNVQYGGLASETYGSGSDKRGSYFDWYLRDDFNKERCRVGIMAQLFGPPGGRRPILIEGRAYLRFFKIAFLDDFRTDFQTLTNFSAPEFANTSVIFPPVPIDFRRPDPETGSSRTFQNAELSTNLLTSPYTRSSDTKDRSYLAPFLERVTMSRAVASIPVNCLTGLQYQIPTPSGDTLYNPWTGVLPDPCAAFNPKPGEKYYRCIDWAMLSRDYETGAEFVADRVQDDGTGRKVLYLDGVMLVRKGPLDLSVAQEFVGKGLIFLGEGNCFLGTLKKRPASPEYGENHLRLYLHAGDFEIKSPTSPVVIEASLAALTYLPRGSTADPRSTENQGNLYCNGKSVKILGNLILDYLQLEWGSRGLPLDGTLEVEHDPMIFNPESPAPSSSGNQDPYRISIGEVRTLYSLNAGERSF</sequence>
<evidence type="ECO:0000256" key="1">
    <source>
        <dbReference type="SAM" id="Phobius"/>
    </source>
</evidence>
<dbReference type="EMBL" id="QOQW01000044">
    <property type="protein sequence ID" value="RCK74610.1"/>
    <property type="molecule type" value="Genomic_DNA"/>
</dbReference>
<comment type="caution">
    <text evidence="2">The sequence shown here is derived from an EMBL/GenBank/DDBJ whole genome shotgun (WGS) entry which is preliminary data.</text>
</comment>
<reference evidence="2 3" key="1">
    <citation type="submission" date="2018-05" db="EMBL/GenBank/DDBJ databases">
        <title>A metagenomic window into the 2 km-deep terrestrial subsurface aquifer revealed taxonomically and functionally diverse microbial community comprising novel uncultured bacterial lineages.</title>
        <authorList>
            <person name="Kadnikov V.V."/>
            <person name="Mardanov A.V."/>
            <person name="Beletsky A.V."/>
            <person name="Banks D."/>
            <person name="Pimenov N.V."/>
            <person name="Frank Y.A."/>
            <person name="Karnachuk O.V."/>
            <person name="Ravin N.V."/>
        </authorList>
    </citation>
    <scope>NUCLEOTIDE SEQUENCE [LARGE SCALE GENOMIC DNA]</scope>
    <source>
        <strain evidence="2">BY5</strain>
    </source>
</reference>
<name>A0A367Z8X9_9BACT</name>
<proteinExistence type="predicted"/>
<keyword evidence="1" id="KW-1133">Transmembrane helix</keyword>
<feature type="transmembrane region" description="Helical" evidence="1">
    <location>
        <begin position="12"/>
        <end position="33"/>
    </location>
</feature>
<keyword evidence="1" id="KW-0472">Membrane</keyword>
<organism evidence="2 3">
    <name type="scientific">Candidatus Ozemobacter sibiricus</name>
    <dbReference type="NCBI Taxonomy" id="2268124"/>
    <lineage>
        <taxon>Bacteria</taxon>
        <taxon>Candidatus Ozemobacteria</taxon>
        <taxon>Candidatus Ozemobacterales</taxon>
        <taxon>Candidatus Ozemobacteraceae</taxon>
        <taxon>Candidatus Ozemobacter</taxon>
    </lineage>
</organism>